<dbReference type="FunFam" id="3.80.10.10:FF:000129">
    <property type="entry name" value="Leucine-rich repeat receptor-like kinase"/>
    <property type="match status" value="1"/>
</dbReference>
<sequence>MNVKTIYKISKHWVGDPCGPKNYSWEGLTCQYNRSVPPRIISMSCFSTLNRNLTSYGLTGTIAASLANLSLLESLDLSYNSLTGPVPEFLVELKYLKFLNLKNNQLSGSVPTALIERSEAGLLTLRFASLLDSQMLIWQKGPIVLSLFLFCIFFVYDQVDDRNVCSSSSCKTRKKNYVPILAPTMSALVLFIALLVIWKMRRRRKSAKELVVCSKKNIIVSKKRKFTFAEVLKITNNFHTIIGKGGFGIVYHGQTADGTHVAVKMLSASSSQGPKEFQTEVCTIDSIKFLYTCDGMDEQLLHSILSLVNIFMLVYHRNLVSFVGYCDDGDNMALISEYMANGNLKDYLSGTSMFSITI</sequence>
<dbReference type="Gene3D" id="3.80.10.10">
    <property type="entry name" value="Ribonuclease Inhibitor"/>
    <property type="match status" value="1"/>
</dbReference>
<evidence type="ECO:0000259" key="10">
    <source>
        <dbReference type="PROSITE" id="PS50011"/>
    </source>
</evidence>
<dbReference type="InterPro" id="IPR011009">
    <property type="entry name" value="Kinase-like_dom_sf"/>
</dbReference>
<comment type="subcellular location">
    <subcellularLocation>
        <location evidence="1">Membrane</location>
        <topology evidence="1">Single-pass membrane protein</topology>
    </subcellularLocation>
</comment>
<dbReference type="SUPFAM" id="SSF56112">
    <property type="entry name" value="Protein kinase-like (PK-like)"/>
    <property type="match status" value="1"/>
</dbReference>
<dbReference type="PROSITE" id="PS50011">
    <property type="entry name" value="PROTEIN_KINASE_DOM"/>
    <property type="match status" value="1"/>
</dbReference>
<reference evidence="11" key="3">
    <citation type="submission" date="2023-07" db="EMBL/GenBank/DDBJ databases">
        <title>An improved reference 1 genome and first organelle genomes of Quercus suber.</title>
        <authorList>
            <consortium name="Genosuber Consortium"/>
            <person name="Usie A."/>
            <person name="Serra O."/>
            <person name="Barros P."/>
        </authorList>
    </citation>
    <scope>NUCLEOTIDE SEQUENCE</scope>
    <source>
        <strain evidence="11">HL8</strain>
        <tissue evidence="11">Leaves</tissue>
    </source>
</reference>
<dbReference type="InterPro" id="IPR000719">
    <property type="entry name" value="Prot_kinase_dom"/>
</dbReference>
<dbReference type="PANTHER" id="PTHR45631:SF143">
    <property type="entry name" value="LEUCINE-RICH REPEAT PROTEIN KINASE"/>
    <property type="match status" value="1"/>
</dbReference>
<evidence type="ECO:0000256" key="3">
    <source>
        <dbReference type="ARBA" id="ARBA00022692"/>
    </source>
</evidence>
<dbReference type="PROSITE" id="PS00107">
    <property type="entry name" value="PROTEIN_KINASE_ATP"/>
    <property type="match status" value="1"/>
</dbReference>
<keyword evidence="11" id="KW-0675">Receptor</keyword>
<comment type="caution">
    <text evidence="11">The sequence shown here is derived from an EMBL/GenBank/DDBJ whole genome shotgun (WGS) entry which is preliminary data.</text>
</comment>
<feature type="transmembrane region" description="Helical" evidence="9">
    <location>
        <begin position="136"/>
        <end position="156"/>
    </location>
</feature>
<dbReference type="InterPro" id="IPR001245">
    <property type="entry name" value="Ser-Thr/Tyr_kinase_cat_dom"/>
</dbReference>
<dbReference type="Gene3D" id="1.10.510.10">
    <property type="entry name" value="Transferase(Phosphotransferase) domain 1"/>
    <property type="match status" value="1"/>
</dbReference>
<protein>
    <submittedName>
        <fullName evidence="11">Lrr receptor-like serine/threonine-protein kinase</fullName>
    </submittedName>
</protein>
<feature type="transmembrane region" description="Helical" evidence="9">
    <location>
        <begin position="176"/>
        <end position="198"/>
    </location>
</feature>
<keyword evidence="7 9" id="KW-0472">Membrane</keyword>
<keyword evidence="2" id="KW-0433">Leucine-rich repeat</keyword>
<gene>
    <name evidence="11" type="ORF">CFP56_006876</name>
</gene>
<dbReference type="PANTHER" id="PTHR45631">
    <property type="entry name" value="OS07G0107800 PROTEIN-RELATED"/>
    <property type="match status" value="1"/>
</dbReference>
<keyword evidence="5" id="KW-0677">Repeat</keyword>
<evidence type="ECO:0000256" key="8">
    <source>
        <dbReference type="PROSITE-ProRule" id="PRU10141"/>
    </source>
</evidence>
<keyword evidence="8" id="KW-0067">ATP-binding</keyword>
<feature type="domain" description="Protein kinase" evidence="10">
    <location>
        <begin position="236"/>
        <end position="358"/>
    </location>
</feature>
<evidence type="ECO:0000256" key="6">
    <source>
        <dbReference type="ARBA" id="ARBA00022989"/>
    </source>
</evidence>
<evidence type="ECO:0000313" key="11">
    <source>
        <dbReference type="EMBL" id="KAK7859390.1"/>
    </source>
</evidence>
<dbReference type="EMBL" id="PKMF04000013">
    <property type="protein sequence ID" value="KAK7859390.1"/>
    <property type="molecule type" value="Genomic_DNA"/>
</dbReference>
<reference evidence="11" key="1">
    <citation type="submission" date="2017-12" db="EMBL/GenBank/DDBJ databases">
        <authorList>
            <person name="Barbosa P."/>
            <person name="Usie A."/>
            <person name="Ramos A.M."/>
        </authorList>
    </citation>
    <scope>NUCLEOTIDE SEQUENCE</scope>
    <source>
        <strain evidence="11">HL8</strain>
        <tissue evidence="11">Leaves</tissue>
    </source>
</reference>
<dbReference type="PRINTS" id="PR00019">
    <property type="entry name" value="LEURICHRPT"/>
</dbReference>
<dbReference type="Gene3D" id="3.30.200.20">
    <property type="entry name" value="Phosphorylase Kinase, domain 1"/>
    <property type="match status" value="1"/>
</dbReference>
<dbReference type="GO" id="GO:0004672">
    <property type="term" value="F:protein kinase activity"/>
    <property type="evidence" value="ECO:0007669"/>
    <property type="project" value="InterPro"/>
</dbReference>
<accession>A0AAW0M6U8</accession>
<evidence type="ECO:0000256" key="2">
    <source>
        <dbReference type="ARBA" id="ARBA00022614"/>
    </source>
</evidence>
<dbReference type="GO" id="GO:0016020">
    <property type="term" value="C:membrane"/>
    <property type="evidence" value="ECO:0007669"/>
    <property type="project" value="UniProtKB-SubCell"/>
</dbReference>
<dbReference type="AlphaFoldDB" id="A0AAW0M6U8"/>
<evidence type="ECO:0000256" key="4">
    <source>
        <dbReference type="ARBA" id="ARBA00022729"/>
    </source>
</evidence>
<evidence type="ECO:0000256" key="1">
    <source>
        <dbReference type="ARBA" id="ARBA00004167"/>
    </source>
</evidence>
<keyword evidence="3 9" id="KW-0812">Transmembrane</keyword>
<evidence type="ECO:0000256" key="9">
    <source>
        <dbReference type="SAM" id="Phobius"/>
    </source>
</evidence>
<evidence type="ECO:0000256" key="5">
    <source>
        <dbReference type="ARBA" id="ARBA00022737"/>
    </source>
</evidence>
<dbReference type="InterPro" id="IPR001611">
    <property type="entry name" value="Leu-rich_rpt"/>
</dbReference>
<feature type="binding site" evidence="8">
    <location>
        <position position="264"/>
    </location>
    <ligand>
        <name>ATP</name>
        <dbReference type="ChEBI" id="CHEBI:30616"/>
    </ligand>
</feature>
<keyword evidence="4" id="KW-0732">Signal</keyword>
<proteinExistence type="predicted"/>
<dbReference type="SUPFAM" id="SSF52058">
    <property type="entry name" value="L domain-like"/>
    <property type="match status" value="1"/>
</dbReference>
<name>A0AAW0M6U8_QUESU</name>
<keyword evidence="11" id="KW-0808">Transferase</keyword>
<dbReference type="Pfam" id="PF00560">
    <property type="entry name" value="LRR_1"/>
    <property type="match status" value="2"/>
</dbReference>
<dbReference type="InterPro" id="IPR032675">
    <property type="entry name" value="LRR_dom_sf"/>
</dbReference>
<dbReference type="Pfam" id="PF07714">
    <property type="entry name" value="PK_Tyr_Ser-Thr"/>
    <property type="match status" value="1"/>
</dbReference>
<keyword evidence="11" id="KW-0418">Kinase</keyword>
<organism evidence="11">
    <name type="scientific">Quercus suber</name>
    <name type="common">Cork oak</name>
    <dbReference type="NCBI Taxonomy" id="58331"/>
    <lineage>
        <taxon>Eukaryota</taxon>
        <taxon>Viridiplantae</taxon>
        <taxon>Streptophyta</taxon>
        <taxon>Embryophyta</taxon>
        <taxon>Tracheophyta</taxon>
        <taxon>Spermatophyta</taxon>
        <taxon>Magnoliopsida</taxon>
        <taxon>eudicotyledons</taxon>
        <taxon>Gunneridae</taxon>
        <taxon>Pentapetalae</taxon>
        <taxon>rosids</taxon>
        <taxon>fabids</taxon>
        <taxon>Fagales</taxon>
        <taxon>Fagaceae</taxon>
        <taxon>Quercus</taxon>
    </lineage>
</organism>
<keyword evidence="8" id="KW-0547">Nucleotide-binding</keyword>
<evidence type="ECO:0000256" key="7">
    <source>
        <dbReference type="ARBA" id="ARBA00023136"/>
    </source>
</evidence>
<dbReference type="InterPro" id="IPR017441">
    <property type="entry name" value="Protein_kinase_ATP_BS"/>
</dbReference>
<reference evidence="11" key="2">
    <citation type="journal article" date="2018" name="Sci. Data">
        <title>The draft genome sequence of cork oak.</title>
        <authorList>
            <person name="Ramos A.M."/>
            <person name="Usie A."/>
            <person name="Barbosa P."/>
            <person name="Barros P.M."/>
            <person name="Capote T."/>
            <person name="Chaves I."/>
            <person name="Simoes F."/>
            <person name="Abreu I."/>
            <person name="Carrasquinho I."/>
            <person name="Faro C."/>
            <person name="Guimaraes J.B."/>
            <person name="Mendonca D."/>
            <person name="Nobrega F."/>
            <person name="Rodrigues L."/>
            <person name="Saibo N.J.M."/>
            <person name="Varela M.C."/>
            <person name="Egas C."/>
            <person name="Matos J."/>
            <person name="Miguel C.M."/>
            <person name="Oliveira M.M."/>
            <person name="Ricardo C.P."/>
            <person name="Goncalves S."/>
        </authorList>
    </citation>
    <scope>NUCLEOTIDE SEQUENCE [LARGE SCALE GENOMIC DNA]</scope>
    <source>
        <strain evidence="11">HL8</strain>
    </source>
</reference>
<dbReference type="GO" id="GO:0005524">
    <property type="term" value="F:ATP binding"/>
    <property type="evidence" value="ECO:0007669"/>
    <property type="project" value="UniProtKB-UniRule"/>
</dbReference>
<keyword evidence="6 9" id="KW-1133">Transmembrane helix</keyword>